<protein>
    <recommendedName>
        <fullName evidence="1">UPF0311 protein GCM10011489_34900</fullName>
    </recommendedName>
</protein>
<dbReference type="Gene3D" id="2.40.160.20">
    <property type="match status" value="1"/>
</dbReference>
<name>A0A916TGV0_9ACTN</name>
<dbReference type="Pfam" id="PF11578">
    <property type="entry name" value="DUF3237"/>
    <property type="match status" value="1"/>
</dbReference>
<reference evidence="2" key="1">
    <citation type="journal article" date="2014" name="Int. J. Syst. Evol. Microbiol.">
        <title>Complete genome sequence of Corynebacterium casei LMG S-19264T (=DSM 44701T), isolated from a smear-ripened cheese.</title>
        <authorList>
            <consortium name="US DOE Joint Genome Institute (JGI-PGF)"/>
            <person name="Walter F."/>
            <person name="Albersmeier A."/>
            <person name="Kalinowski J."/>
            <person name="Ruckert C."/>
        </authorList>
    </citation>
    <scope>NUCLEOTIDE SEQUENCE</scope>
    <source>
        <strain evidence="2">CGMCC 1.12827</strain>
    </source>
</reference>
<keyword evidence="3" id="KW-1185">Reference proteome</keyword>
<dbReference type="HAMAP" id="MF_00775">
    <property type="entry name" value="UPF0311"/>
    <property type="match status" value="1"/>
</dbReference>
<accession>A0A916TGV0</accession>
<comment type="similarity">
    <text evidence="1">Belongs to the UPF0311 family.</text>
</comment>
<comment type="caution">
    <text evidence="2">The sequence shown here is derived from an EMBL/GenBank/DDBJ whole genome shotgun (WGS) entry which is preliminary data.</text>
</comment>
<dbReference type="InterPro" id="IPR020915">
    <property type="entry name" value="UPF0311"/>
</dbReference>
<proteinExistence type="inferred from homology"/>
<gene>
    <name evidence="2" type="ORF">GCM10011489_34900</name>
</gene>
<dbReference type="RefSeq" id="WP_188588208.1">
    <property type="nucleotide sequence ID" value="NZ_BMGC01000039.1"/>
</dbReference>
<dbReference type="EMBL" id="BMGC01000039">
    <property type="protein sequence ID" value="GGB44475.1"/>
    <property type="molecule type" value="Genomic_DNA"/>
</dbReference>
<evidence type="ECO:0000313" key="2">
    <source>
        <dbReference type="EMBL" id="GGB44475.1"/>
    </source>
</evidence>
<organism evidence="2 3">
    <name type="scientific">Gordonia jinhuaensis</name>
    <dbReference type="NCBI Taxonomy" id="1517702"/>
    <lineage>
        <taxon>Bacteria</taxon>
        <taxon>Bacillati</taxon>
        <taxon>Actinomycetota</taxon>
        <taxon>Actinomycetes</taxon>
        <taxon>Mycobacteriales</taxon>
        <taxon>Gordoniaceae</taxon>
        <taxon>Gordonia</taxon>
    </lineage>
</organism>
<reference evidence="2" key="2">
    <citation type="submission" date="2020-09" db="EMBL/GenBank/DDBJ databases">
        <authorList>
            <person name="Sun Q."/>
            <person name="Zhou Y."/>
        </authorList>
    </citation>
    <scope>NUCLEOTIDE SEQUENCE</scope>
    <source>
        <strain evidence="2">CGMCC 1.12827</strain>
    </source>
</reference>
<evidence type="ECO:0000313" key="3">
    <source>
        <dbReference type="Proteomes" id="UP000621454"/>
    </source>
</evidence>
<evidence type="ECO:0000256" key="1">
    <source>
        <dbReference type="HAMAP-Rule" id="MF_00775"/>
    </source>
</evidence>
<dbReference type="AlphaFoldDB" id="A0A916TGV0"/>
<dbReference type="PANTHER" id="PTHR37315">
    <property type="entry name" value="UPF0311 PROTEIN BLR7842"/>
    <property type="match status" value="1"/>
</dbReference>
<sequence length="156" mass="16970">MPDGPRPPGLTYLAGFRIDVGTALAVTPPEQATRRIVPITGGSVRGPEFTATILPYGADFQTQRSPATTDLDARYALQTPTGELVFVTNTAVRSGAPEDIEALASGRRVPAESIYFRCCPQFTTDAPRWGFLNDRLFVGSGRRDPEQVVIDVWMVD</sequence>
<dbReference type="Proteomes" id="UP000621454">
    <property type="component" value="Unassembled WGS sequence"/>
</dbReference>
<dbReference type="PANTHER" id="PTHR37315:SF1">
    <property type="entry name" value="UPF0311 PROTEIN BLR7842"/>
    <property type="match status" value="1"/>
</dbReference>